<dbReference type="PANTHER" id="PTHR10362">
    <property type="entry name" value="HISTIDINE AMMONIA-LYASE"/>
    <property type="match status" value="1"/>
</dbReference>
<name>A0A6A6IND9_9PLEO</name>
<reference evidence="3" key="1">
    <citation type="journal article" date="2020" name="Stud. Mycol.">
        <title>101 Dothideomycetes genomes: a test case for predicting lifestyles and emergence of pathogens.</title>
        <authorList>
            <person name="Haridas S."/>
            <person name="Albert R."/>
            <person name="Binder M."/>
            <person name="Bloem J."/>
            <person name="Labutti K."/>
            <person name="Salamov A."/>
            <person name="Andreopoulos B."/>
            <person name="Baker S."/>
            <person name="Barry K."/>
            <person name="Bills G."/>
            <person name="Bluhm B."/>
            <person name="Cannon C."/>
            <person name="Castanera R."/>
            <person name="Culley D."/>
            <person name="Daum C."/>
            <person name="Ezra D."/>
            <person name="Gonzalez J."/>
            <person name="Henrissat B."/>
            <person name="Kuo A."/>
            <person name="Liang C."/>
            <person name="Lipzen A."/>
            <person name="Lutzoni F."/>
            <person name="Magnuson J."/>
            <person name="Mondo S."/>
            <person name="Nolan M."/>
            <person name="Ohm R."/>
            <person name="Pangilinan J."/>
            <person name="Park H.-J."/>
            <person name="Ramirez L."/>
            <person name="Alfaro M."/>
            <person name="Sun H."/>
            <person name="Tritt A."/>
            <person name="Yoshinaga Y."/>
            <person name="Zwiers L.-H."/>
            <person name="Turgeon B."/>
            <person name="Goodwin S."/>
            <person name="Spatafora J."/>
            <person name="Crous P."/>
            <person name="Grigoriev I."/>
        </authorList>
    </citation>
    <scope>NUCLEOTIDE SEQUENCE</scope>
    <source>
        <strain evidence="3">CBS 122368</strain>
    </source>
</reference>
<keyword evidence="4" id="KW-1185">Reference proteome</keyword>
<dbReference type="Proteomes" id="UP000800094">
    <property type="component" value="Unassembled WGS sequence"/>
</dbReference>
<dbReference type="InterPro" id="IPR008948">
    <property type="entry name" value="L-Aspartase-like"/>
</dbReference>
<dbReference type="Gene3D" id="1.10.274.20">
    <property type="entry name" value="Phenylalanine ammonia-lyase 1, domain 3"/>
    <property type="match status" value="1"/>
</dbReference>
<dbReference type="InterPro" id="IPR001106">
    <property type="entry name" value="Aromatic_Lyase"/>
</dbReference>
<dbReference type="NCBIfam" id="TIGR01226">
    <property type="entry name" value="phe_am_lyase"/>
    <property type="match status" value="1"/>
</dbReference>
<dbReference type="InterPro" id="IPR024083">
    <property type="entry name" value="Fumarase/histidase_N"/>
</dbReference>
<evidence type="ECO:0000313" key="3">
    <source>
        <dbReference type="EMBL" id="KAF2251759.1"/>
    </source>
</evidence>
<dbReference type="GO" id="GO:0005737">
    <property type="term" value="C:cytoplasm"/>
    <property type="evidence" value="ECO:0007669"/>
    <property type="project" value="InterPro"/>
</dbReference>
<dbReference type="OrthoDB" id="10051290at2759"/>
<dbReference type="GO" id="GO:0016841">
    <property type="term" value="F:ammonia-lyase activity"/>
    <property type="evidence" value="ECO:0007669"/>
    <property type="project" value="InterPro"/>
</dbReference>
<dbReference type="EMBL" id="ML987192">
    <property type="protein sequence ID" value="KAF2251759.1"/>
    <property type="molecule type" value="Genomic_DNA"/>
</dbReference>
<dbReference type="InterPro" id="IPR023144">
    <property type="entry name" value="Phe_NH3-lyase_shielding_dom_sf"/>
</dbReference>
<organism evidence="3 4">
    <name type="scientific">Trematosphaeria pertusa</name>
    <dbReference type="NCBI Taxonomy" id="390896"/>
    <lineage>
        <taxon>Eukaryota</taxon>
        <taxon>Fungi</taxon>
        <taxon>Dikarya</taxon>
        <taxon>Ascomycota</taxon>
        <taxon>Pezizomycotina</taxon>
        <taxon>Dothideomycetes</taxon>
        <taxon>Pleosporomycetidae</taxon>
        <taxon>Pleosporales</taxon>
        <taxon>Massarineae</taxon>
        <taxon>Trematosphaeriaceae</taxon>
        <taxon>Trematosphaeria</taxon>
    </lineage>
</organism>
<dbReference type="CDD" id="cd00332">
    <property type="entry name" value="PAL-HAL"/>
    <property type="match status" value="1"/>
</dbReference>
<protein>
    <submittedName>
        <fullName evidence="3">Phenylalanine ammonia-lyase</fullName>
    </submittedName>
</protein>
<proteinExistence type="inferred from homology"/>
<evidence type="ECO:0000256" key="1">
    <source>
        <dbReference type="ARBA" id="ARBA00007238"/>
    </source>
</evidence>
<dbReference type="SUPFAM" id="SSF48557">
    <property type="entry name" value="L-aspartase-like"/>
    <property type="match status" value="1"/>
</dbReference>
<evidence type="ECO:0000313" key="4">
    <source>
        <dbReference type="Proteomes" id="UP000800094"/>
    </source>
</evidence>
<sequence length="730" mass="79175">MRNATAHARLVILQWETTKKPNCAVVVDGESLNLAKAALVGKRRAAAALSNDCAVKKKIDQSVEVLRAQLDRGSTIYGVNTGYGGSADVRCEPHEVHKLQQAFLQHLNCGVLPVPSLGGGLADATSSSLKEEWVRAAMLIRANSVARGHSAVRSSTIEALLELLNRDIVPVIPTRGSISASGDLSPLSYVAGVLEGNPRIYCWTGPADNRQIIAASAALQAANIQPTVFEPKEALGLVNGTAISAAAAGLTLTSLHSILSLSQLLTAMHVEAILGTATSFAPFISTVRPHPGQAQVASTIFSALEGSKLATGILESHGHTLFQDRYSLRTVPQWLGPFVEDLLLAQEQLTVELNSTTDNPLIDPATGDIYHGGNFQAVSVTSAMEKSRLAAQAMGRMLFSQFTELVNPATNRGLPPNLCADEPSTSFTMKGVDTNMAAYMSELSFLANPVHNHVVCAEMGNQALNSLALVSARYTDTAVDILAIMCACTLYGVCQALDLRSMMRIFEGKLKESFDKSITVLQEWFGVSEEWGVGARTKIWEYVKVELDKTTTLDARDRFRRIMTGIKAPLLELLGEECLNASDILFHIKEWTETSTADAVILFEETRREYLAAGDASGLLGRSSKRLYQFVRRYLNVPMHRGVIDHPTYQTPAQNGVTSIANGASAHGDEWRKKTIGHWISVIHEAIKSDEIMDVVVECLKDGLVDEEQKLDAEMREMSNGANGIHYRPV</sequence>
<dbReference type="GeneID" id="54586260"/>
<comment type="similarity">
    <text evidence="1 2">Belongs to the PAL/histidase family.</text>
</comment>
<dbReference type="PROSITE" id="PS00488">
    <property type="entry name" value="PAL_HISTIDASE"/>
    <property type="match status" value="1"/>
</dbReference>
<dbReference type="AlphaFoldDB" id="A0A6A6IND9"/>
<dbReference type="Pfam" id="PF00221">
    <property type="entry name" value="Lyase_aromatic"/>
    <property type="match status" value="1"/>
</dbReference>
<dbReference type="Gene3D" id="1.20.200.10">
    <property type="entry name" value="Fumarase/aspartase (Central domain)"/>
    <property type="match status" value="1"/>
</dbReference>
<evidence type="ECO:0000256" key="2">
    <source>
        <dbReference type="RuleBase" id="RU003954"/>
    </source>
</evidence>
<dbReference type="RefSeq" id="XP_033686763.1">
    <property type="nucleotide sequence ID" value="XM_033832930.1"/>
</dbReference>
<dbReference type="Gene3D" id="1.10.275.10">
    <property type="entry name" value="Fumarase/aspartase (N-terminal domain)"/>
    <property type="match status" value="1"/>
</dbReference>
<dbReference type="InterPro" id="IPR022313">
    <property type="entry name" value="Phe/His_NH3-lyase_AS"/>
</dbReference>
<accession>A0A6A6IND9</accession>
<dbReference type="InterPro" id="IPR005922">
    <property type="entry name" value="Phe_NH3-lyase"/>
</dbReference>
<gene>
    <name evidence="3" type="ORF">BU26DRAFT_561564</name>
</gene>
<dbReference type="GO" id="GO:0006559">
    <property type="term" value="P:L-phenylalanine catabolic process"/>
    <property type="evidence" value="ECO:0007669"/>
    <property type="project" value="InterPro"/>
</dbReference>
<keyword evidence="2 3" id="KW-0456">Lyase</keyword>